<evidence type="ECO:0000256" key="3">
    <source>
        <dbReference type="ARBA" id="ARBA00023125"/>
    </source>
</evidence>
<dbReference type="GO" id="GO:0000978">
    <property type="term" value="F:RNA polymerase II cis-regulatory region sequence-specific DNA binding"/>
    <property type="evidence" value="ECO:0007669"/>
    <property type="project" value="TreeGrafter"/>
</dbReference>
<dbReference type="GO" id="GO:0000981">
    <property type="term" value="F:DNA-binding transcription factor activity, RNA polymerase II-specific"/>
    <property type="evidence" value="ECO:0007669"/>
    <property type="project" value="InterPro"/>
</dbReference>
<evidence type="ECO:0000256" key="4">
    <source>
        <dbReference type="ARBA" id="ARBA00023163"/>
    </source>
</evidence>
<proteinExistence type="predicted"/>
<feature type="domain" description="Zn(2)-C6 fungal-type" evidence="6">
    <location>
        <begin position="19"/>
        <end position="51"/>
    </location>
</feature>
<dbReference type="PROSITE" id="PS50048">
    <property type="entry name" value="ZN2_CY6_FUNGAL_2"/>
    <property type="match status" value="1"/>
</dbReference>
<dbReference type="InterPro" id="IPR007219">
    <property type="entry name" value="XnlR_reg_dom"/>
</dbReference>
<evidence type="ECO:0000256" key="2">
    <source>
        <dbReference type="ARBA" id="ARBA00023015"/>
    </source>
</evidence>
<dbReference type="GO" id="GO:0045944">
    <property type="term" value="P:positive regulation of transcription by RNA polymerase II"/>
    <property type="evidence" value="ECO:0007669"/>
    <property type="project" value="TreeGrafter"/>
</dbReference>
<keyword evidence="8" id="KW-1185">Reference proteome</keyword>
<dbReference type="PROSITE" id="PS00463">
    <property type="entry name" value="ZN2_CY6_FUNGAL_1"/>
    <property type="match status" value="1"/>
</dbReference>
<dbReference type="GO" id="GO:0006351">
    <property type="term" value="P:DNA-templated transcription"/>
    <property type="evidence" value="ECO:0007669"/>
    <property type="project" value="InterPro"/>
</dbReference>
<dbReference type="Pfam" id="PF04082">
    <property type="entry name" value="Fungal_trans"/>
    <property type="match status" value="1"/>
</dbReference>
<dbReference type="Gene3D" id="4.10.240.10">
    <property type="entry name" value="Zn(2)-C6 fungal-type DNA-binding domain"/>
    <property type="match status" value="1"/>
</dbReference>
<dbReference type="Proteomes" id="UP000094236">
    <property type="component" value="Unassembled WGS sequence"/>
</dbReference>
<dbReference type="SUPFAM" id="SSF57701">
    <property type="entry name" value="Zn2/Cys6 DNA-binding domain"/>
    <property type="match status" value="1"/>
</dbReference>
<keyword evidence="1" id="KW-0479">Metal-binding</keyword>
<dbReference type="STRING" id="669874.A0A1E4U3S1"/>
<organism evidence="7 8">
    <name type="scientific">Pachysolen tannophilus NRRL Y-2460</name>
    <dbReference type="NCBI Taxonomy" id="669874"/>
    <lineage>
        <taxon>Eukaryota</taxon>
        <taxon>Fungi</taxon>
        <taxon>Dikarya</taxon>
        <taxon>Ascomycota</taxon>
        <taxon>Saccharomycotina</taxon>
        <taxon>Pichiomycetes</taxon>
        <taxon>Pachysolenaceae</taxon>
        <taxon>Pachysolen</taxon>
    </lineage>
</organism>
<dbReference type="OrthoDB" id="2943660at2759"/>
<keyword evidence="4" id="KW-0804">Transcription</keyword>
<dbReference type="InterPro" id="IPR036864">
    <property type="entry name" value="Zn2-C6_fun-type_DNA-bd_sf"/>
</dbReference>
<dbReference type="SMART" id="SM00906">
    <property type="entry name" value="Fungal_trans"/>
    <property type="match status" value="1"/>
</dbReference>
<dbReference type="GO" id="GO:0005634">
    <property type="term" value="C:nucleus"/>
    <property type="evidence" value="ECO:0007669"/>
    <property type="project" value="TreeGrafter"/>
</dbReference>
<keyword evidence="3" id="KW-0238">DNA-binding</keyword>
<dbReference type="InterPro" id="IPR001138">
    <property type="entry name" value="Zn2Cys6_DnaBD"/>
</dbReference>
<protein>
    <recommendedName>
        <fullName evidence="6">Zn(2)-C6 fungal-type domain-containing protein</fullName>
    </recommendedName>
</protein>
<evidence type="ECO:0000313" key="8">
    <source>
        <dbReference type="Proteomes" id="UP000094236"/>
    </source>
</evidence>
<name>A0A1E4U3S1_PACTA</name>
<keyword evidence="5" id="KW-0539">Nucleus</keyword>
<evidence type="ECO:0000256" key="1">
    <source>
        <dbReference type="ARBA" id="ARBA00022723"/>
    </source>
</evidence>
<reference evidence="8" key="1">
    <citation type="submission" date="2016-05" db="EMBL/GenBank/DDBJ databases">
        <title>Comparative genomics of biotechnologically important yeasts.</title>
        <authorList>
            <consortium name="DOE Joint Genome Institute"/>
            <person name="Riley R."/>
            <person name="Haridas S."/>
            <person name="Wolfe K.H."/>
            <person name="Lopes M.R."/>
            <person name="Hittinger C.T."/>
            <person name="Goker M."/>
            <person name="Salamov A."/>
            <person name="Wisecaver J."/>
            <person name="Long T.M."/>
            <person name="Aerts A.L."/>
            <person name="Barry K."/>
            <person name="Choi C."/>
            <person name="Clum A."/>
            <person name="Coughlan A.Y."/>
            <person name="Deshpande S."/>
            <person name="Douglass A.P."/>
            <person name="Hanson S.J."/>
            <person name="Klenk H.-P."/>
            <person name="Labutti K."/>
            <person name="Lapidus A."/>
            <person name="Lindquist E."/>
            <person name="Lipzen A."/>
            <person name="Meier-Kolthoff J.P."/>
            <person name="Ohm R.A."/>
            <person name="Otillar R.P."/>
            <person name="Pangilinan J."/>
            <person name="Peng Y."/>
            <person name="Rokas A."/>
            <person name="Rosa C.A."/>
            <person name="Scheuner C."/>
            <person name="Sibirny A.A."/>
            <person name="Slot J.C."/>
            <person name="Stielow J.B."/>
            <person name="Sun H."/>
            <person name="Kurtzman C.P."/>
            <person name="Blackwell M."/>
            <person name="Grigoriev I.V."/>
            <person name="Jeffries T.W."/>
        </authorList>
    </citation>
    <scope>NUCLEOTIDE SEQUENCE [LARGE SCALE GENOMIC DNA]</scope>
    <source>
        <strain evidence="8">NRRL Y-2460</strain>
    </source>
</reference>
<dbReference type="CDD" id="cd00067">
    <property type="entry name" value="GAL4"/>
    <property type="match status" value="1"/>
</dbReference>
<dbReference type="PANTHER" id="PTHR31069:SF12">
    <property type="entry name" value="TRANSCRIPTION FACTOR DOMAIN-CONTAINING PROTEIN"/>
    <property type="match status" value="1"/>
</dbReference>
<dbReference type="AlphaFoldDB" id="A0A1E4U3S1"/>
<accession>A0A1E4U3S1</accession>
<evidence type="ECO:0000256" key="5">
    <source>
        <dbReference type="ARBA" id="ARBA00023242"/>
    </source>
</evidence>
<dbReference type="InterPro" id="IPR050675">
    <property type="entry name" value="OAF3"/>
</dbReference>
<dbReference type="PANTHER" id="PTHR31069">
    <property type="entry name" value="OLEATE-ACTIVATED TRANSCRIPTION FACTOR 1-RELATED"/>
    <property type="match status" value="1"/>
</dbReference>
<dbReference type="CDD" id="cd12148">
    <property type="entry name" value="fungal_TF_MHR"/>
    <property type="match status" value="1"/>
</dbReference>
<evidence type="ECO:0000259" key="6">
    <source>
        <dbReference type="PROSITE" id="PS50048"/>
    </source>
</evidence>
<dbReference type="GO" id="GO:0008270">
    <property type="term" value="F:zinc ion binding"/>
    <property type="evidence" value="ECO:0007669"/>
    <property type="project" value="InterPro"/>
</dbReference>
<keyword evidence="2" id="KW-0805">Transcription regulation</keyword>
<gene>
    <name evidence="7" type="ORF">PACTADRAFT_184745</name>
</gene>
<dbReference type="SMART" id="SM00066">
    <property type="entry name" value="GAL4"/>
    <property type="match status" value="1"/>
</dbReference>
<evidence type="ECO:0000313" key="7">
    <source>
        <dbReference type="EMBL" id="ODV98637.1"/>
    </source>
</evidence>
<dbReference type="Pfam" id="PF00172">
    <property type="entry name" value="Zn_clus"/>
    <property type="match status" value="1"/>
</dbReference>
<dbReference type="EMBL" id="KV454011">
    <property type="protein sequence ID" value="ODV98637.1"/>
    <property type="molecule type" value="Genomic_DNA"/>
</dbReference>
<sequence length="869" mass="101214">MSELIIENKRKRRNRVPKSCCVCRLRKLKCDRIKPICGSCVINDTKDLCKYEEPTWAQNLNLKSNWDNELTTTSSSSSFLESYNSTRIAENVEKGKDNPYSIAAKIPIAFIPSDSPNPSDGLKKLGNLNANGQINPKKRKLLSFDVSSDDYPLTLNDGKELENLKNQINILEKIISKIQFNITKTNDYTVNNIEIEDKINFYTGYDQFTIRRSRDMFRGPLSLLPILMKDSFLSICLFVLTDKTYKKNEKEKEKEKEKQTAIPDIINQEKKELVPLNLSIPDIQKRLASKIVEVLPSKKVIWLLYERYINYTYQFLPYIDKAGFENSIKNIMGDQSLNEAKVEHLNISKRSDFATLGILLVILRLGYLSIWKNKKTDNPDEHVKYLLSQDLSPNLIAVAQLCLNQFRILSKNSLLTFQLAAYLRMYSQDAPEFDGSCNIYDLQNFTGLLIQIAISIGLHVDPINFNETEKNLRRKLWAYLRFCDIIEASRIGCPLRIKDGDYNTRLPEFIKEIPGKFDNVIENRAIKIIYETDEILSHFKDVINLALNFNGCKVSLLSEKINVLEKKVNQDYMFLKKIIDSPTVLDEMKRLINIRTYLSTKYFLTVVYYNLFLHYEKQKKIDLAKMYYFKLLELSVDAIVNYDFIYGSNLVISVGNEHVCFELQGYYMLTSHIQVALFVRCRYLQALKTLDDPIYTLLEVIIQKLSTNLLKQLYTLSKLASDYYLTWRAAKGSYQVLKRLLSSDKLFAKDVNGEIYVTPRFRKEIKLPEDGDIFAEFKLEDFVNINHMISPENFQYMKIIEKIDDFEEPNKIDLHTDKTILSMVKDTKSWINRKSQIDFYANFSNHNINYDNLFADNYLDNLLNDLMDF</sequence>